<feature type="compositionally biased region" description="Basic and acidic residues" evidence="12">
    <location>
        <begin position="1"/>
        <end position="16"/>
    </location>
</feature>
<proteinExistence type="inferred from homology"/>
<dbReference type="GO" id="GO:0016787">
    <property type="term" value="F:hydrolase activity"/>
    <property type="evidence" value="ECO:0007669"/>
    <property type="project" value="UniProtKB-KW"/>
</dbReference>
<dbReference type="NCBIfam" id="TIGR03919">
    <property type="entry name" value="T7SS_EccB"/>
    <property type="match status" value="1"/>
</dbReference>
<protein>
    <submittedName>
        <fullName evidence="13">Type VII secretion protein EccB</fullName>
    </submittedName>
</protein>
<sequence>MSAQPDRSDFAEDGRRSFASRTPVNENPDRVEYRRGFVTKHQVSGWRFVMRRIAAGLALHDTRMLVEPLRSQSRAVLMGVVLLATGLAGSFALSLIRPGGSAGNDPVLADRSTSALYVRVGDQLHPVLNLTSARLVAGRAVNPTAVRAAVLDNFPRGNLLGIPGAPERLVQSADTDANWTVCDAVSGSATGVTLIAGRLDTDGSRADALGAQHAVLVDNGSGAWLLWDGKRSRVDLGDRAVTGALGLDTAASKPRPIAPGLFNVIPEAPALVAPVIPGAGTPLPFALPVPVPVGSVVVAHEIDGSSDSALRYYAVLEDGLQPISGVVAAVLRNTDSQGLERPPVLGADDVARLPVSRQLDVSRFPEQPVKVVDAVSAPVTCAHWSKPAGASTSSLTLLSGSTLPLREGVRTLDLVGAGVGGTAARVALAPGSGYVAQSVGQSPASSPAGSLFWISDTGVRYGISSESGGDTVSALGLSEPAVPIPWSVLSQFAVGPALSRSDALLAHDGLAPDGRPGRRGTAELGGVSSVGESR</sequence>
<evidence type="ECO:0000256" key="9">
    <source>
        <dbReference type="ARBA" id="ARBA00022840"/>
    </source>
</evidence>
<dbReference type="Gene3D" id="3.30.2390.20">
    <property type="entry name" value="Type VII secretion system EccB, repeat 1 domain"/>
    <property type="match status" value="1"/>
</dbReference>
<accession>A0A9X7WDC9</accession>
<keyword evidence="4" id="KW-1003">Cell membrane</keyword>
<keyword evidence="10" id="KW-1133">Transmembrane helix</keyword>
<gene>
    <name evidence="13" type="primary">eccB</name>
    <name evidence="13" type="ORF">K3U94_13480</name>
</gene>
<evidence type="ECO:0000256" key="6">
    <source>
        <dbReference type="ARBA" id="ARBA00022692"/>
    </source>
</evidence>
<evidence type="ECO:0000256" key="2">
    <source>
        <dbReference type="ARBA" id="ARBA00008149"/>
    </source>
</evidence>
<dbReference type="KEGG" id="mher:K3U94_13480"/>
<keyword evidence="11" id="KW-0472">Membrane</keyword>
<keyword evidence="7" id="KW-0547">Nucleotide-binding</keyword>
<feature type="region of interest" description="Disordered" evidence="12">
    <location>
        <begin position="509"/>
        <end position="534"/>
    </location>
</feature>
<keyword evidence="9" id="KW-0067">ATP-binding</keyword>
<evidence type="ECO:0000256" key="12">
    <source>
        <dbReference type="SAM" id="MobiDB-lite"/>
    </source>
</evidence>
<feature type="region of interest" description="Disordered" evidence="12">
    <location>
        <begin position="1"/>
        <end position="27"/>
    </location>
</feature>
<keyword evidence="6" id="KW-0812">Transmembrane</keyword>
<dbReference type="InterPro" id="IPR042485">
    <property type="entry name" value="T7SS_EccB_R3"/>
</dbReference>
<dbReference type="GO" id="GO:0005886">
    <property type="term" value="C:plasma membrane"/>
    <property type="evidence" value="ECO:0007669"/>
    <property type="project" value="UniProtKB-SubCell"/>
</dbReference>
<dbReference type="GO" id="GO:0005576">
    <property type="term" value="C:extracellular region"/>
    <property type="evidence" value="ECO:0007669"/>
    <property type="project" value="TreeGrafter"/>
</dbReference>
<organism evidence="13 14">
    <name type="scientific">Mycolicibacter heraklionensis</name>
    <dbReference type="NCBI Taxonomy" id="512402"/>
    <lineage>
        <taxon>Bacteria</taxon>
        <taxon>Bacillati</taxon>
        <taxon>Actinomycetota</taxon>
        <taxon>Actinomycetes</taxon>
        <taxon>Mycobacteriales</taxon>
        <taxon>Mycobacteriaceae</taxon>
        <taxon>Mycolicibacter</taxon>
    </lineage>
</organism>
<dbReference type="InterPro" id="IPR044857">
    <property type="entry name" value="T7SS_EccB_R1"/>
</dbReference>
<dbReference type="PANTHER" id="PTHR40765:SF2">
    <property type="entry name" value="ESX-2 SECRETION SYSTEM ATPASE ECCB2"/>
    <property type="match status" value="1"/>
</dbReference>
<evidence type="ECO:0000256" key="4">
    <source>
        <dbReference type="ARBA" id="ARBA00022475"/>
    </source>
</evidence>
<dbReference type="Proteomes" id="UP000825008">
    <property type="component" value="Chromosome"/>
</dbReference>
<dbReference type="RefSeq" id="WP_220694042.1">
    <property type="nucleotide sequence ID" value="NZ_CP080997.1"/>
</dbReference>
<evidence type="ECO:0000256" key="3">
    <source>
        <dbReference type="ARBA" id="ARBA00022448"/>
    </source>
</evidence>
<dbReference type="FunFam" id="3.30.2390.20:FF:000001">
    <property type="entry name" value="ESX-1 secretion system ATPase EccB1"/>
    <property type="match status" value="1"/>
</dbReference>
<name>A0A9X7WDC9_9MYCO</name>
<keyword evidence="8" id="KW-0378">Hydrolase</keyword>
<dbReference type="PANTHER" id="PTHR40765">
    <property type="entry name" value="ESX-2 SECRETION SYSTEM ATPASE ECCB2"/>
    <property type="match status" value="1"/>
</dbReference>
<comment type="subcellular location">
    <subcellularLocation>
        <location evidence="1">Cell inner membrane</location>
        <topology evidence="1">Single-pass membrane protein</topology>
    </subcellularLocation>
</comment>
<dbReference type="EMBL" id="CP080997">
    <property type="protein sequence ID" value="QZA06073.1"/>
    <property type="molecule type" value="Genomic_DNA"/>
</dbReference>
<evidence type="ECO:0000256" key="5">
    <source>
        <dbReference type="ARBA" id="ARBA00022519"/>
    </source>
</evidence>
<evidence type="ECO:0000256" key="1">
    <source>
        <dbReference type="ARBA" id="ARBA00004377"/>
    </source>
</evidence>
<dbReference type="Pfam" id="PF05108">
    <property type="entry name" value="T7SS_ESX1_EccB"/>
    <property type="match status" value="1"/>
</dbReference>
<comment type="similarity">
    <text evidence="2">Belongs to the EccB family.</text>
</comment>
<evidence type="ECO:0000256" key="10">
    <source>
        <dbReference type="ARBA" id="ARBA00022989"/>
    </source>
</evidence>
<evidence type="ECO:0000256" key="7">
    <source>
        <dbReference type="ARBA" id="ARBA00022741"/>
    </source>
</evidence>
<dbReference type="InterPro" id="IPR007795">
    <property type="entry name" value="T7SS_EccB"/>
</dbReference>
<keyword evidence="5" id="KW-0997">Cell inner membrane</keyword>
<evidence type="ECO:0000256" key="8">
    <source>
        <dbReference type="ARBA" id="ARBA00022801"/>
    </source>
</evidence>
<keyword evidence="3" id="KW-0813">Transport</keyword>
<dbReference type="Gene3D" id="2.40.50.910">
    <property type="entry name" value="Type VII secretion system EccB, repeat 3 domain"/>
    <property type="match status" value="1"/>
</dbReference>
<evidence type="ECO:0000313" key="14">
    <source>
        <dbReference type="Proteomes" id="UP000825008"/>
    </source>
</evidence>
<evidence type="ECO:0000313" key="13">
    <source>
        <dbReference type="EMBL" id="QZA06073.1"/>
    </source>
</evidence>
<dbReference type="AlphaFoldDB" id="A0A9X7WDC9"/>
<reference evidence="13" key="1">
    <citation type="submission" date="2021-08" db="EMBL/GenBank/DDBJ databases">
        <title>Whole genome sequencing of non-tuberculosis mycobacteria type-strains.</title>
        <authorList>
            <person name="Igarashi Y."/>
            <person name="Osugi A."/>
            <person name="Mitarai S."/>
        </authorList>
    </citation>
    <scope>NUCLEOTIDE SEQUENCE</scope>
    <source>
        <strain evidence="13">JCM 30995</strain>
    </source>
</reference>
<dbReference type="GO" id="GO:0005524">
    <property type="term" value="F:ATP binding"/>
    <property type="evidence" value="ECO:0007669"/>
    <property type="project" value="UniProtKB-KW"/>
</dbReference>
<evidence type="ECO:0000256" key="11">
    <source>
        <dbReference type="ARBA" id="ARBA00023136"/>
    </source>
</evidence>